<reference evidence="2" key="2">
    <citation type="submission" date="2016-06" db="EMBL/GenBank/DDBJ databases">
        <title>The genome of a short-lived fish provides insights into sex chromosome evolution and the genetic control of aging.</title>
        <authorList>
            <person name="Reichwald K."/>
            <person name="Felder M."/>
            <person name="Petzold A."/>
            <person name="Koch P."/>
            <person name="Groth M."/>
            <person name="Platzer M."/>
        </authorList>
    </citation>
    <scope>NUCLEOTIDE SEQUENCE</scope>
    <source>
        <tissue evidence="2">Brain</tissue>
    </source>
</reference>
<proteinExistence type="predicted"/>
<feature type="non-terminal residue" evidence="2">
    <location>
        <position position="1"/>
    </location>
</feature>
<reference evidence="2" key="1">
    <citation type="submission" date="2016-05" db="EMBL/GenBank/DDBJ databases">
        <authorList>
            <person name="Lavstsen T."/>
            <person name="Jespersen J.S."/>
        </authorList>
    </citation>
    <scope>NUCLEOTIDE SEQUENCE</scope>
    <source>
        <tissue evidence="2">Brain</tissue>
    </source>
</reference>
<organism evidence="2">
    <name type="scientific">Nothobranchius pienaari</name>
    <dbReference type="NCBI Taxonomy" id="704102"/>
    <lineage>
        <taxon>Eukaryota</taxon>
        <taxon>Metazoa</taxon>
        <taxon>Chordata</taxon>
        <taxon>Craniata</taxon>
        <taxon>Vertebrata</taxon>
        <taxon>Euteleostomi</taxon>
        <taxon>Actinopterygii</taxon>
        <taxon>Neopterygii</taxon>
        <taxon>Teleostei</taxon>
        <taxon>Neoteleostei</taxon>
        <taxon>Acanthomorphata</taxon>
        <taxon>Ovalentaria</taxon>
        <taxon>Atherinomorphae</taxon>
        <taxon>Cyprinodontiformes</taxon>
        <taxon>Nothobranchiidae</taxon>
        <taxon>Nothobranchius</taxon>
    </lineage>
</organism>
<gene>
    <name evidence="2" type="primary">Nfu_g_1_003426</name>
</gene>
<name>A0A1A8M570_9TELE</name>
<sequence>SPNLEGSPPGFASSHWQSLSFPLDPKSCSVNSLAVHWSSSSSSPCHLLLCITCPLSSCYHKSFSKHHLSTSDVYSLSSSTVYLVRHLSRPKPGTTPPPQSNLASDHSV</sequence>
<evidence type="ECO:0000313" key="2">
    <source>
        <dbReference type="EMBL" id="SBR51399.1"/>
    </source>
</evidence>
<protein>
    <submittedName>
        <fullName evidence="2">Uncharacterized protein</fullName>
    </submittedName>
</protein>
<evidence type="ECO:0000256" key="1">
    <source>
        <dbReference type="SAM" id="MobiDB-lite"/>
    </source>
</evidence>
<feature type="non-terminal residue" evidence="2">
    <location>
        <position position="108"/>
    </location>
</feature>
<dbReference type="EMBL" id="HAEF01010957">
    <property type="protein sequence ID" value="SBR51399.1"/>
    <property type="molecule type" value="Transcribed_RNA"/>
</dbReference>
<feature type="region of interest" description="Disordered" evidence="1">
    <location>
        <begin position="87"/>
        <end position="108"/>
    </location>
</feature>
<accession>A0A1A8M570</accession>
<dbReference type="AlphaFoldDB" id="A0A1A8M570"/>